<dbReference type="Gene3D" id="2.60.120.10">
    <property type="entry name" value="Jelly Rolls"/>
    <property type="match status" value="1"/>
</dbReference>
<dbReference type="RefSeq" id="XP_008714054.1">
    <property type="nucleotide sequence ID" value="XM_008715832.1"/>
</dbReference>
<organism evidence="2 3">
    <name type="scientific">Cyphellophora europaea (strain CBS 101466)</name>
    <name type="common">Phialophora europaea</name>
    <dbReference type="NCBI Taxonomy" id="1220924"/>
    <lineage>
        <taxon>Eukaryota</taxon>
        <taxon>Fungi</taxon>
        <taxon>Dikarya</taxon>
        <taxon>Ascomycota</taxon>
        <taxon>Pezizomycotina</taxon>
        <taxon>Eurotiomycetes</taxon>
        <taxon>Chaetothyriomycetidae</taxon>
        <taxon>Chaetothyriales</taxon>
        <taxon>Cyphellophoraceae</taxon>
        <taxon>Cyphellophora</taxon>
    </lineage>
</organism>
<evidence type="ECO:0000313" key="3">
    <source>
        <dbReference type="Proteomes" id="UP000030752"/>
    </source>
</evidence>
<dbReference type="InterPro" id="IPR011051">
    <property type="entry name" value="RmlC_Cupin_sf"/>
</dbReference>
<dbReference type="InterPro" id="IPR047142">
    <property type="entry name" value="OryJ/VirC-like"/>
</dbReference>
<dbReference type="AlphaFoldDB" id="W2S2P2"/>
<feature type="domain" description="Cupin type-2" evidence="1">
    <location>
        <begin position="91"/>
        <end position="157"/>
    </location>
</feature>
<dbReference type="CDD" id="cd02231">
    <property type="entry name" value="cupin_BLL6423-like"/>
    <property type="match status" value="1"/>
</dbReference>
<dbReference type="GeneID" id="19968811"/>
<gene>
    <name evidence="2" type="ORF">HMPREF1541_01472</name>
</gene>
<accession>W2S2P2</accession>
<evidence type="ECO:0000259" key="1">
    <source>
        <dbReference type="Pfam" id="PF07883"/>
    </source>
</evidence>
<dbReference type="InterPro" id="IPR014710">
    <property type="entry name" value="RmlC-like_jellyroll"/>
</dbReference>
<dbReference type="OrthoDB" id="5840532at2759"/>
<dbReference type="PANTHER" id="PTHR36156">
    <property type="entry name" value="SLR2101 PROTEIN"/>
    <property type="match status" value="1"/>
</dbReference>
<dbReference type="STRING" id="1220924.W2S2P2"/>
<dbReference type="EMBL" id="KB822718">
    <property type="protein sequence ID" value="ETN42318.1"/>
    <property type="molecule type" value="Genomic_DNA"/>
</dbReference>
<dbReference type="HOGENOM" id="CLU_096188_0_1_1"/>
<name>W2S2P2_CYPE1</name>
<sequence length="187" mass="20822">MTDQQKNLANGLPQTFRFITDHNSDGKAIFSDRIPEGQPWVPVDGQANFALNYTTSQYPVSFKDNKDLAQYEGNLTAKPGLVVPGGSVLRVVDLMPGGVSAMHRTVSLDYGVVLEGEIYLELDSGEKRLMRRGDISIQRGTNHAWRNNSDKQWARMMYVLLEAEPMQVGDKFLGEDLGEMKNVRSSG</sequence>
<dbReference type="Proteomes" id="UP000030752">
    <property type="component" value="Unassembled WGS sequence"/>
</dbReference>
<dbReference type="Pfam" id="PF07883">
    <property type="entry name" value="Cupin_2"/>
    <property type="match status" value="1"/>
</dbReference>
<dbReference type="PANTHER" id="PTHR36156:SF3">
    <property type="entry name" value="CUPIN 2 CONSERVED BARREL DOMAIN-CONTAINING PROTEIN"/>
    <property type="match status" value="1"/>
</dbReference>
<protein>
    <recommendedName>
        <fullName evidence="1">Cupin type-2 domain-containing protein</fullName>
    </recommendedName>
</protein>
<evidence type="ECO:0000313" key="2">
    <source>
        <dbReference type="EMBL" id="ETN42318.1"/>
    </source>
</evidence>
<dbReference type="InParanoid" id="W2S2P2"/>
<proteinExistence type="predicted"/>
<dbReference type="SUPFAM" id="SSF51182">
    <property type="entry name" value="RmlC-like cupins"/>
    <property type="match status" value="1"/>
</dbReference>
<dbReference type="VEuPathDB" id="FungiDB:HMPREF1541_01472"/>
<reference evidence="2 3" key="1">
    <citation type="submission" date="2013-03" db="EMBL/GenBank/DDBJ databases">
        <title>The Genome Sequence of Phialophora europaea CBS 101466.</title>
        <authorList>
            <consortium name="The Broad Institute Genomics Platform"/>
            <person name="Cuomo C."/>
            <person name="de Hoog S."/>
            <person name="Gorbushina A."/>
            <person name="Walker B."/>
            <person name="Young S.K."/>
            <person name="Zeng Q."/>
            <person name="Gargeya S."/>
            <person name="Fitzgerald M."/>
            <person name="Haas B."/>
            <person name="Abouelleil A."/>
            <person name="Allen A.W."/>
            <person name="Alvarado L."/>
            <person name="Arachchi H.M."/>
            <person name="Berlin A.M."/>
            <person name="Chapman S.B."/>
            <person name="Gainer-Dewar J."/>
            <person name="Goldberg J."/>
            <person name="Griggs A."/>
            <person name="Gujja S."/>
            <person name="Hansen M."/>
            <person name="Howarth C."/>
            <person name="Imamovic A."/>
            <person name="Ireland A."/>
            <person name="Larimer J."/>
            <person name="McCowan C."/>
            <person name="Murphy C."/>
            <person name="Pearson M."/>
            <person name="Poon T.W."/>
            <person name="Priest M."/>
            <person name="Roberts A."/>
            <person name="Saif S."/>
            <person name="Shea T."/>
            <person name="Sisk P."/>
            <person name="Sykes S."/>
            <person name="Wortman J."/>
            <person name="Nusbaum C."/>
            <person name="Birren B."/>
        </authorList>
    </citation>
    <scope>NUCLEOTIDE SEQUENCE [LARGE SCALE GENOMIC DNA]</scope>
    <source>
        <strain evidence="2 3">CBS 101466</strain>
    </source>
</reference>
<dbReference type="InterPro" id="IPR013096">
    <property type="entry name" value="Cupin_2"/>
</dbReference>
<dbReference type="eggNOG" id="ENOG502S90D">
    <property type="taxonomic scope" value="Eukaryota"/>
</dbReference>
<keyword evidence="3" id="KW-1185">Reference proteome</keyword>